<dbReference type="InterPro" id="IPR011635">
    <property type="entry name" value="CARDB"/>
</dbReference>
<evidence type="ECO:0000313" key="3">
    <source>
        <dbReference type="Proteomes" id="UP000070587"/>
    </source>
</evidence>
<dbReference type="KEGG" id="pyc:TQ32_05585"/>
<dbReference type="GeneID" id="28491286"/>
<feature type="domain" description="CARDB" evidence="1">
    <location>
        <begin position="1030"/>
        <end position="1128"/>
    </location>
</feature>
<dbReference type="Gene3D" id="2.60.40.10">
    <property type="entry name" value="Immunoglobulins"/>
    <property type="match status" value="1"/>
</dbReference>
<gene>
    <name evidence="2" type="ORF">TQ32_05585</name>
</gene>
<dbReference type="InterPro" id="IPR017868">
    <property type="entry name" value="Filamin/ABP280_repeat-like"/>
</dbReference>
<dbReference type="InterPro" id="IPR013783">
    <property type="entry name" value="Ig-like_fold"/>
</dbReference>
<evidence type="ECO:0000313" key="2">
    <source>
        <dbReference type="EMBL" id="AMM54008.1"/>
    </source>
</evidence>
<reference evidence="3" key="1">
    <citation type="submission" date="2015-02" db="EMBL/GenBank/DDBJ databases">
        <title>Pyrococcus kukulkanii sp. nov., a novel hyperthermophilic archaeon isolated from a deep-sea hydrothermal vent at the Guaymas Basin.</title>
        <authorList>
            <person name="Oger P.M."/>
            <person name="Callac N."/>
            <person name="Jebbar M."/>
            <person name="Godfroy A."/>
        </authorList>
    </citation>
    <scope>NUCLEOTIDE SEQUENCE [LARGE SCALE GENOMIC DNA]</scope>
    <source>
        <strain evidence="3">NCB100</strain>
    </source>
</reference>
<protein>
    <recommendedName>
        <fullName evidence="1">CARDB domain-containing protein</fullName>
    </recommendedName>
</protein>
<dbReference type="RefSeq" id="WP_068322091.1">
    <property type="nucleotide sequence ID" value="NZ_CP010835.1"/>
</dbReference>
<dbReference type="InterPro" id="IPR014756">
    <property type="entry name" value="Ig_E-set"/>
</dbReference>
<dbReference type="Pfam" id="PF07705">
    <property type="entry name" value="CARDB"/>
    <property type="match status" value="1"/>
</dbReference>
<proteinExistence type="predicted"/>
<dbReference type="EMBL" id="CP010835">
    <property type="protein sequence ID" value="AMM54008.1"/>
    <property type="molecule type" value="Genomic_DNA"/>
</dbReference>
<dbReference type="Proteomes" id="UP000070587">
    <property type="component" value="Chromosome"/>
</dbReference>
<dbReference type="SUPFAM" id="SSF81296">
    <property type="entry name" value="E set domains"/>
    <property type="match status" value="1"/>
</dbReference>
<dbReference type="AlphaFoldDB" id="A0A127B9L7"/>
<dbReference type="SUPFAM" id="SSF81901">
    <property type="entry name" value="HCP-like"/>
    <property type="match status" value="1"/>
</dbReference>
<name>A0A127B9L7_9EURY</name>
<organism evidence="2 3">
    <name type="scientific">Pyrococcus kukulkanii</name>
    <dbReference type="NCBI Taxonomy" id="1609559"/>
    <lineage>
        <taxon>Archaea</taxon>
        <taxon>Methanobacteriati</taxon>
        <taxon>Methanobacteriota</taxon>
        <taxon>Thermococci</taxon>
        <taxon>Thermococcales</taxon>
        <taxon>Thermococcaceae</taxon>
        <taxon>Pyrococcus</taxon>
    </lineage>
</organism>
<dbReference type="PATRIC" id="fig|1609559.3.peg.1163"/>
<sequence length="1233" mass="139026">MVVMRGKLFAYLIAVLLTLSLAGNVMAMVGYNVNEGGIQLWGGTFRDVIAKGDSIPAFAILWKMGEGPLPNETVIFKIYDENWNLVFEKEVKTNEDGFARVDYVPKREGLYRVIVSYGDTSVNSNPILIIDPLSQYAPAIIPRTDWIFVNIKNVTPINLLYGLMDTYTRTPYSGQVNLTLKYGEKTVSVPVNVTDGIMKYTLDIRDVFPEIIETGGGNIEVYINNIPIQTIHVADPEGIGIFHDSFLYEGENTTVLIYARDVSTTPYTLLPLNETIKLVYYLKNGSIVENVTRVYSNAGYYLLNITDTQGVSRIDIHIGDSYYKTIFVAPRLVKGIPDVKFEISPKVLIAQPNQTVEFEVRAIPVLSKTVNGSYQGYVEFWKWDGTPWFRRVPPSLTEAVSITFNGSTNALLTIKVPSWAHYGRITLGSTEAFILVPRPKLDVWGVIPYSYDPINNTFIVPSNIPVSVVLREAPLFWFKSLLGSFSYEYYSHPLPNETVVIFSEDGILRVATDENGIGDSSMKIQLHKDLPLVAGVHAEKYYDYLGSLYYFDPAFKDVQSRWIVGVHASGANTINYIYTPRNTIAFEINGTTVHFKKYAWNEWWDRTETDIPVLLAIVREGSLVPVFVNYWNTSELTVDLSPGVYRVVVFPNERLSWSHNIYNYAYHPYETSRTIVVLPSVGSMFEKPYYKVTPGYVKVPVKLPPESMICVLTDSYIDRVYCTRADETGSATIQIYVPPVYGLISDNVNYVVITKDGQAFLGDYPLLLNITGDVTPPTISAKIEPEIQEVGKNVTIKVEIVDYSGIDSVSIQILDLAKNVYFTYNELENGARNVNLKFSFQIPKLSDYILFIRANDTNGNSGVYMVRFFSKITRTVKVLLEENSTAEIDTGNNVTLAVAGSGGEVDMNVTVASTVDENESRIKLQESGVEDLIALDVKTSGQVRYNWVILNVTYDEDMLERLGIKESDLTITYWNGSEWIDLKKHVGETIPDNSPYSNITIYGFGIDTEHNYVWANVSHLSLYSVAFKLPDLKVEDVSGPSEVPVNSTAYIYVTIKNDGGAVDKSFNVSLYVNGSLYEAKIIEGLGSGEETTVMFKLRVETLGDKILKVVVDDGDRVYESNEDNNEMETFITVVQQATTKTTFDRKTAILALIYYYWVNNMFEEFEKLYKEAIKANVSEDIIEVALKYRDEAFKYYEKAIKAGKFNYWTMVNLRHAYIKIEKAIEILEKAKGH</sequence>
<accession>A0A127B9L7</accession>
<dbReference type="OrthoDB" id="95978at2157"/>
<evidence type="ECO:0000259" key="1">
    <source>
        <dbReference type="Pfam" id="PF07705"/>
    </source>
</evidence>
<reference evidence="2 3" key="2">
    <citation type="journal article" date="2016" name="Int. J. Syst. Evol. Microbiol.">
        <title>Pyrococcus kukulkanii sp. nov., a hyperthermophilic, piezophilic archaeon isolated from a deep-sea hydrothermal vent.</title>
        <authorList>
            <person name="Callac N."/>
            <person name="Oger P."/>
            <person name="Lesongeur F."/>
            <person name="Rattray J.E."/>
            <person name="Vannier P."/>
            <person name="Michoud G."/>
            <person name="Beauverger M."/>
            <person name="Gayet N."/>
            <person name="Rouxel O."/>
            <person name="Jebbar M."/>
            <person name="Godfroy A."/>
        </authorList>
    </citation>
    <scope>NUCLEOTIDE SEQUENCE [LARGE SCALE GENOMIC DNA]</scope>
    <source>
        <strain evidence="2 3">NCB100</strain>
    </source>
</reference>
<dbReference type="PROSITE" id="PS50194">
    <property type="entry name" value="FILAMIN_REPEAT"/>
    <property type="match status" value="1"/>
</dbReference>